<sequence>MAVASPSLLAKAVRRTRALPQAEARCWRLAAGFGLATLVGYGGFPAFGYMFVLTTLILLMPPVPAPKPGQVVQLLIIALVAVAWGAILGQLLFRIPILGLLLLAIGLSATFMLQVSKPAMAPVASLLIIGQTFVPVLSGPTPAMGPLFFFIMAGGTIFAVSISWLVQAFFPERAAPPVPPAFTGDIGWVGLRGIMIMLPPIMLALTDSGFLPLLIKGSFLAVQAEATTARYQARELVGSTLMGGLIAFLLWTGLRLMPDLFVFALLMATVGLIIGRNLYGVTKTRQPFTFWQAAVVTMIVVVGPSVSDSTFGQDANTAFMIRIGLFIALSIYAVLMVALLDEVRRMIRARRARN</sequence>
<gene>
    <name evidence="2" type="ORF">RB602_04100</name>
</gene>
<feature type="transmembrane region" description="Helical" evidence="1">
    <location>
        <begin position="190"/>
        <end position="215"/>
    </location>
</feature>
<dbReference type="EMBL" id="CP136594">
    <property type="protein sequence ID" value="WOE75906.1"/>
    <property type="molecule type" value="Genomic_DNA"/>
</dbReference>
<accession>A0AA97F9A6</accession>
<keyword evidence="3" id="KW-1185">Reference proteome</keyword>
<feature type="transmembrane region" description="Helical" evidence="1">
    <location>
        <begin position="95"/>
        <end position="113"/>
    </location>
</feature>
<dbReference type="RefSeq" id="WP_317083200.1">
    <property type="nucleotide sequence ID" value="NZ_CP136594.1"/>
</dbReference>
<reference evidence="2 3" key="1">
    <citation type="submission" date="2023-10" db="EMBL/GenBank/DDBJ databases">
        <title>Complete genome sequence of a Sphingomonadaceae bacterium.</title>
        <authorList>
            <person name="Yan C."/>
        </authorList>
    </citation>
    <scope>NUCLEOTIDE SEQUENCE [LARGE SCALE GENOMIC DNA]</scope>
    <source>
        <strain evidence="2 3">SCSIO 66989</strain>
    </source>
</reference>
<feature type="transmembrane region" description="Helical" evidence="1">
    <location>
        <begin position="288"/>
        <end position="307"/>
    </location>
</feature>
<feature type="transmembrane region" description="Helical" evidence="1">
    <location>
        <begin position="35"/>
        <end position="59"/>
    </location>
</feature>
<keyword evidence="1" id="KW-1133">Transmembrane helix</keyword>
<name>A0AA97F9A6_9SPHN</name>
<dbReference type="Proteomes" id="UP001302429">
    <property type="component" value="Chromosome"/>
</dbReference>
<evidence type="ECO:0000313" key="3">
    <source>
        <dbReference type="Proteomes" id="UP001302429"/>
    </source>
</evidence>
<keyword evidence="1" id="KW-0812">Transmembrane</keyword>
<proteinExistence type="predicted"/>
<dbReference type="AlphaFoldDB" id="A0AA97F9A6"/>
<organism evidence="2 3">
    <name type="scientific">Alterisphingorhabdus coralli</name>
    <dbReference type="NCBI Taxonomy" id="3071408"/>
    <lineage>
        <taxon>Bacteria</taxon>
        <taxon>Pseudomonadati</taxon>
        <taxon>Pseudomonadota</taxon>
        <taxon>Alphaproteobacteria</taxon>
        <taxon>Sphingomonadales</taxon>
        <taxon>Sphingomonadaceae</taxon>
        <taxon>Alterisphingorhabdus (ex Yan et al. 2024)</taxon>
    </lineage>
</organism>
<dbReference type="KEGG" id="acoa:RB602_04100"/>
<feature type="transmembrane region" description="Helical" evidence="1">
    <location>
        <begin position="71"/>
        <end position="88"/>
    </location>
</feature>
<keyword evidence="1" id="KW-0472">Membrane</keyword>
<feature type="transmembrane region" description="Helical" evidence="1">
    <location>
        <begin position="119"/>
        <end position="137"/>
    </location>
</feature>
<protein>
    <recommendedName>
        <fullName evidence="4">DUF2955 domain-containing protein</fullName>
    </recommendedName>
</protein>
<evidence type="ECO:0008006" key="4">
    <source>
        <dbReference type="Google" id="ProtNLM"/>
    </source>
</evidence>
<feature type="transmembrane region" description="Helical" evidence="1">
    <location>
        <begin position="319"/>
        <end position="340"/>
    </location>
</feature>
<evidence type="ECO:0000313" key="2">
    <source>
        <dbReference type="EMBL" id="WOE75906.1"/>
    </source>
</evidence>
<evidence type="ECO:0000256" key="1">
    <source>
        <dbReference type="SAM" id="Phobius"/>
    </source>
</evidence>
<feature type="transmembrane region" description="Helical" evidence="1">
    <location>
        <begin position="260"/>
        <end position="279"/>
    </location>
</feature>
<feature type="transmembrane region" description="Helical" evidence="1">
    <location>
        <begin position="236"/>
        <end position="254"/>
    </location>
</feature>
<feature type="transmembrane region" description="Helical" evidence="1">
    <location>
        <begin position="149"/>
        <end position="170"/>
    </location>
</feature>